<evidence type="ECO:0000313" key="4">
    <source>
        <dbReference type="Proteomes" id="UP000093779"/>
    </source>
</evidence>
<dbReference type="Gene3D" id="3.30.2400.10">
    <property type="entry name" value="Major capsid protein gp5"/>
    <property type="match status" value="1"/>
</dbReference>
<dbReference type="NCBIfam" id="TIGR01554">
    <property type="entry name" value="major_cap_HK97"/>
    <property type="match status" value="1"/>
</dbReference>
<proteinExistence type="predicted"/>
<evidence type="ECO:0000256" key="1">
    <source>
        <dbReference type="ARBA" id="ARBA00004328"/>
    </source>
</evidence>
<evidence type="ECO:0000313" key="3">
    <source>
        <dbReference type="EMBL" id="OBF23896.1"/>
    </source>
</evidence>
<dbReference type="EMBL" id="LZHX01000037">
    <property type="protein sequence ID" value="OBF23896.1"/>
    <property type="molecule type" value="Genomic_DNA"/>
</dbReference>
<dbReference type="InterPro" id="IPR054612">
    <property type="entry name" value="Phage_capsid-like_C"/>
</dbReference>
<dbReference type="Gene3D" id="3.30.2320.10">
    <property type="entry name" value="hypothetical protein PF0899 domain"/>
    <property type="match status" value="1"/>
</dbReference>
<dbReference type="AlphaFoldDB" id="A0A1A1YL63"/>
<dbReference type="SUPFAM" id="SSF56563">
    <property type="entry name" value="Major capsid protein gp5"/>
    <property type="match status" value="1"/>
</dbReference>
<comment type="subcellular location">
    <subcellularLocation>
        <location evidence="1">Virion</location>
    </subcellularLocation>
</comment>
<comment type="caution">
    <text evidence="3">The sequence shown here is derived from an EMBL/GenBank/DDBJ whole genome shotgun (WGS) entry which is preliminary data.</text>
</comment>
<protein>
    <recommendedName>
        <fullName evidence="2">Phage capsid-like C-terminal domain-containing protein</fullName>
    </recommendedName>
</protein>
<dbReference type="Pfam" id="PF05065">
    <property type="entry name" value="Phage_capsid"/>
    <property type="match status" value="1"/>
</dbReference>
<gene>
    <name evidence="3" type="ORF">A5726_10465</name>
</gene>
<feature type="domain" description="Phage capsid-like C-terminal" evidence="2">
    <location>
        <begin position="152"/>
        <end position="379"/>
    </location>
</feature>
<dbReference type="InterPro" id="IPR024455">
    <property type="entry name" value="Phage_capsid"/>
</dbReference>
<organism evidence="3 4">
    <name type="scientific">Mycolicibacterium conceptionense</name>
    <dbReference type="NCBI Taxonomy" id="451644"/>
    <lineage>
        <taxon>Bacteria</taxon>
        <taxon>Bacillati</taxon>
        <taxon>Actinomycetota</taxon>
        <taxon>Actinomycetes</taxon>
        <taxon>Mycobacteriales</taxon>
        <taxon>Mycobacteriaceae</taxon>
        <taxon>Mycolicibacterium</taxon>
    </lineage>
</organism>
<reference evidence="3 4" key="1">
    <citation type="submission" date="2016-06" db="EMBL/GenBank/DDBJ databases">
        <authorList>
            <person name="Kjaerup R.B."/>
            <person name="Dalgaard T.S."/>
            <person name="Juul-Madsen H.R."/>
        </authorList>
    </citation>
    <scope>NUCLEOTIDE SEQUENCE [LARGE SCALE GENOMIC DNA]</scope>
    <source>
        <strain evidence="3 4">ACS1953</strain>
    </source>
</reference>
<name>A0A1A1YL63_9MYCO</name>
<sequence length="383" mass="41067">MLEAQKKALEPEARELRGLMKAVKDANRDVTPEEKARLDAFLAKVRPINEALDQVAADDEVMSQLKALSSAIGAPGGSVAPAEAAGWKDSGQRLSFKGMGEKAVTALRPPEGSKALVPAGNNTTVVAQGFTPAPIELGKPGTSFLDALPVNVRGTSAWKYLRQTVRTNNAAVVAEGAVKPTSVYSMAEVDGSLVVVAHLSEAIPRYYFVDNGSLEDFVRSEMEYGLQLAVETKVVADINATSGLQTQAFVTDVLTTLRKSITKLENVSYKPAFFVLHPDDWEAIDLLKDGQERYYFGGPGSMGTRTLWDVPVVVSLAQTAGVSHTIASESVAVDTDTSGVQVQWSEESNADDFSRNLIRARCEGRFATSVFRPMGVVKGDLTA</sequence>
<accession>A0A1A1YL63</accession>
<dbReference type="Proteomes" id="UP000093779">
    <property type="component" value="Unassembled WGS sequence"/>
</dbReference>
<evidence type="ECO:0000259" key="2">
    <source>
        <dbReference type="Pfam" id="PF05065"/>
    </source>
</evidence>